<keyword evidence="3" id="KW-1185">Reference proteome</keyword>
<name>A0ABT2H924_9MICO</name>
<dbReference type="EMBL" id="JANLCJ010000025">
    <property type="protein sequence ID" value="MCS5736417.1"/>
    <property type="molecule type" value="Genomic_DNA"/>
</dbReference>
<keyword evidence="1" id="KW-0175">Coiled coil</keyword>
<evidence type="ECO:0008006" key="4">
    <source>
        <dbReference type="Google" id="ProtNLM"/>
    </source>
</evidence>
<gene>
    <name evidence="2" type="ORF">N1032_22030</name>
</gene>
<dbReference type="RefSeq" id="WP_259542339.1">
    <property type="nucleotide sequence ID" value="NZ_JANLCJ010000025.1"/>
</dbReference>
<proteinExistence type="predicted"/>
<evidence type="ECO:0000313" key="2">
    <source>
        <dbReference type="EMBL" id="MCS5736417.1"/>
    </source>
</evidence>
<dbReference type="Proteomes" id="UP001165586">
    <property type="component" value="Unassembled WGS sequence"/>
</dbReference>
<evidence type="ECO:0000313" key="3">
    <source>
        <dbReference type="Proteomes" id="UP001165586"/>
    </source>
</evidence>
<comment type="caution">
    <text evidence="2">The sequence shown here is derived from an EMBL/GenBank/DDBJ whole genome shotgun (WGS) entry which is preliminary data.</text>
</comment>
<sequence length="180" mass="20080">MKIITIGSGNAVRMPKMLFAPNADGSYTKEEVEKLIQEKADASYKAGLEKAKLEKESNELETLRKEKAEREQKDLFDTIKSNLGTDEVKATGVKSFGMFTEKYHDRLNGKSGNALAQEVNKIKAELTKNKNEEQLEAFFGVTEVNADEAIKRALLLGGKKDEGKTNLSNEFYPGTTIRKK</sequence>
<protein>
    <recommendedName>
        <fullName evidence="4">DUF4355 domain-containing protein</fullName>
    </recommendedName>
</protein>
<feature type="coiled-coil region" evidence="1">
    <location>
        <begin position="46"/>
        <end position="73"/>
    </location>
</feature>
<reference evidence="2" key="1">
    <citation type="submission" date="2022-08" db="EMBL/GenBank/DDBJ databases">
        <authorList>
            <person name="Deng Y."/>
            <person name="Han X.-F."/>
            <person name="Zhang Y.-Q."/>
        </authorList>
    </citation>
    <scope>NUCLEOTIDE SEQUENCE</scope>
    <source>
        <strain evidence="2">CPCC 203386</strain>
    </source>
</reference>
<organism evidence="2 3">
    <name type="scientific">Herbiconiux daphne</name>
    <dbReference type="NCBI Taxonomy" id="2970914"/>
    <lineage>
        <taxon>Bacteria</taxon>
        <taxon>Bacillati</taxon>
        <taxon>Actinomycetota</taxon>
        <taxon>Actinomycetes</taxon>
        <taxon>Micrococcales</taxon>
        <taxon>Microbacteriaceae</taxon>
        <taxon>Herbiconiux</taxon>
    </lineage>
</organism>
<accession>A0ABT2H924</accession>
<evidence type="ECO:0000256" key="1">
    <source>
        <dbReference type="SAM" id="Coils"/>
    </source>
</evidence>